<dbReference type="GO" id="GO:0016787">
    <property type="term" value="F:hydrolase activity"/>
    <property type="evidence" value="ECO:0007669"/>
    <property type="project" value="UniProtKB-KW"/>
</dbReference>
<evidence type="ECO:0000256" key="3">
    <source>
        <dbReference type="ARBA" id="ARBA00022806"/>
    </source>
</evidence>
<evidence type="ECO:0000256" key="2">
    <source>
        <dbReference type="ARBA" id="ARBA00022801"/>
    </source>
</evidence>
<dbReference type="CDD" id="cd18787">
    <property type="entry name" value="SF2_C_DEAD"/>
    <property type="match status" value="1"/>
</dbReference>
<evidence type="ECO:0000313" key="7">
    <source>
        <dbReference type="Proteomes" id="UP000023152"/>
    </source>
</evidence>
<keyword evidence="1" id="KW-0547">Nucleotide-binding</keyword>
<dbReference type="GO" id="GO:0005829">
    <property type="term" value="C:cytosol"/>
    <property type="evidence" value="ECO:0007669"/>
    <property type="project" value="TreeGrafter"/>
</dbReference>
<dbReference type="PANTHER" id="PTHR47959">
    <property type="entry name" value="ATP-DEPENDENT RNA HELICASE RHLE-RELATED"/>
    <property type="match status" value="1"/>
</dbReference>
<organism evidence="6 7">
    <name type="scientific">Reticulomyxa filosa</name>
    <dbReference type="NCBI Taxonomy" id="46433"/>
    <lineage>
        <taxon>Eukaryota</taxon>
        <taxon>Sar</taxon>
        <taxon>Rhizaria</taxon>
        <taxon>Retaria</taxon>
        <taxon>Foraminifera</taxon>
        <taxon>Monothalamids</taxon>
        <taxon>Reticulomyxidae</taxon>
        <taxon>Reticulomyxa</taxon>
    </lineage>
</organism>
<dbReference type="InterPro" id="IPR050079">
    <property type="entry name" value="DEAD_box_RNA_helicase"/>
</dbReference>
<dbReference type="AlphaFoldDB" id="X6NJX7"/>
<dbReference type="SMART" id="SM00490">
    <property type="entry name" value="HELICc"/>
    <property type="match status" value="1"/>
</dbReference>
<keyword evidence="7" id="KW-1185">Reference proteome</keyword>
<dbReference type="OrthoDB" id="1735at2759"/>
<keyword evidence="4" id="KW-0067">ATP-binding</keyword>
<dbReference type="SUPFAM" id="SSF52540">
    <property type="entry name" value="P-loop containing nucleoside triphosphate hydrolases"/>
    <property type="match status" value="1"/>
</dbReference>
<dbReference type="PROSITE" id="PS51194">
    <property type="entry name" value="HELICASE_CTER"/>
    <property type="match status" value="1"/>
</dbReference>
<gene>
    <name evidence="6" type="ORF">RFI_11476</name>
</gene>
<keyword evidence="3" id="KW-0347">Helicase</keyword>
<dbReference type="InterPro" id="IPR027417">
    <property type="entry name" value="P-loop_NTPase"/>
</dbReference>
<dbReference type="InterPro" id="IPR001650">
    <property type="entry name" value="Helicase_C-like"/>
</dbReference>
<dbReference type="GO" id="GO:0005524">
    <property type="term" value="F:ATP binding"/>
    <property type="evidence" value="ECO:0007669"/>
    <property type="project" value="UniProtKB-KW"/>
</dbReference>
<dbReference type="Gene3D" id="3.40.50.300">
    <property type="entry name" value="P-loop containing nucleotide triphosphate hydrolases"/>
    <property type="match status" value="1"/>
</dbReference>
<keyword evidence="2" id="KW-0378">Hydrolase</keyword>
<dbReference type="GO" id="GO:0003724">
    <property type="term" value="F:RNA helicase activity"/>
    <property type="evidence" value="ECO:0007669"/>
    <property type="project" value="TreeGrafter"/>
</dbReference>
<comment type="caution">
    <text evidence="6">The sequence shown here is derived from an EMBL/GenBank/DDBJ whole genome shotgun (WGS) entry which is preliminary data.</text>
</comment>
<evidence type="ECO:0000259" key="5">
    <source>
        <dbReference type="PROSITE" id="PS51194"/>
    </source>
</evidence>
<dbReference type="PANTHER" id="PTHR47959:SF1">
    <property type="entry name" value="ATP-DEPENDENT RNA HELICASE DBPA"/>
    <property type="match status" value="1"/>
</dbReference>
<reference evidence="6 7" key="1">
    <citation type="journal article" date="2013" name="Curr. Biol.">
        <title>The Genome of the Foraminiferan Reticulomyxa filosa.</title>
        <authorList>
            <person name="Glockner G."/>
            <person name="Hulsmann N."/>
            <person name="Schleicher M."/>
            <person name="Noegel A.A."/>
            <person name="Eichinger L."/>
            <person name="Gallinger C."/>
            <person name="Pawlowski J."/>
            <person name="Sierra R."/>
            <person name="Euteneuer U."/>
            <person name="Pillet L."/>
            <person name="Moustafa A."/>
            <person name="Platzer M."/>
            <person name="Groth M."/>
            <person name="Szafranski K."/>
            <person name="Schliwa M."/>
        </authorList>
    </citation>
    <scope>NUCLEOTIDE SEQUENCE [LARGE SCALE GENOMIC DNA]</scope>
</reference>
<name>X6NJX7_RETFI</name>
<evidence type="ECO:0000313" key="6">
    <source>
        <dbReference type="EMBL" id="ETO25662.1"/>
    </source>
</evidence>
<evidence type="ECO:0000256" key="1">
    <source>
        <dbReference type="ARBA" id="ARBA00022741"/>
    </source>
</evidence>
<evidence type="ECO:0000256" key="4">
    <source>
        <dbReference type="ARBA" id="ARBA00022840"/>
    </source>
</evidence>
<feature type="domain" description="Helicase C-terminal" evidence="5">
    <location>
        <begin position="1"/>
        <end position="153"/>
    </location>
</feature>
<proteinExistence type="predicted"/>
<sequence>MDQCLVFCRTRVDCDNLEQYLVSIGGGAKFRQKEETGKENPYSCVVLHSGRSQGERDRNLQTFKDGDVRFLISTDVAARGIDIKALPFVVNMTMPAESEDYIHRVGRVGRADMPGVAISILANQKEKVVLIVWYHKCPSRGSNCSDTRLVEQGGCAIWFDEFEIFAAVEKRLGGIKIPILDQNNLDPNQLKELLQEISRRDPLVAQAEKKVEMLKPKVEELAALETKAQSINTQKKSPSDKKRSLNQRYKQQLISQHYSCYTNNELFVHMFLQFSYLFHYADRYAASAKKALTQPKKKHNRNKLFCNFAIIDEAKELKI</sequence>
<dbReference type="EMBL" id="ASPP01008359">
    <property type="protein sequence ID" value="ETO25662.1"/>
    <property type="molecule type" value="Genomic_DNA"/>
</dbReference>
<accession>X6NJX7</accession>
<dbReference type="Pfam" id="PF00271">
    <property type="entry name" value="Helicase_C"/>
    <property type="match status" value="1"/>
</dbReference>
<dbReference type="Proteomes" id="UP000023152">
    <property type="component" value="Unassembled WGS sequence"/>
</dbReference>
<protein>
    <recommendedName>
        <fullName evidence="5">Helicase C-terminal domain-containing protein</fullName>
    </recommendedName>
</protein>